<evidence type="ECO:0000256" key="12">
    <source>
        <dbReference type="ARBA" id="ARBA00048305"/>
    </source>
</evidence>
<feature type="region of interest" description="Disordered" evidence="13">
    <location>
        <begin position="534"/>
        <end position="587"/>
    </location>
</feature>
<dbReference type="SUPFAM" id="SSF51905">
    <property type="entry name" value="FAD/NAD(P)-binding domain"/>
    <property type="match status" value="1"/>
</dbReference>
<evidence type="ECO:0000256" key="11">
    <source>
        <dbReference type="ARBA" id="ARBA00030386"/>
    </source>
</evidence>
<dbReference type="PANTHER" id="PTHR42716">
    <property type="entry name" value="L-ASPARTATE OXIDASE"/>
    <property type="match status" value="1"/>
</dbReference>
<dbReference type="InterPro" id="IPR015939">
    <property type="entry name" value="Fum_Rdtase/Succ_DH_flav-like_C"/>
</dbReference>
<dbReference type="InterPro" id="IPR006311">
    <property type="entry name" value="TAT_signal"/>
</dbReference>
<feature type="domain" description="Fumarate reductase/succinate dehydrogenase flavoprotein-like C-terminal" evidence="16">
    <location>
        <begin position="502"/>
        <end position="535"/>
    </location>
</feature>
<dbReference type="Pfam" id="PF00890">
    <property type="entry name" value="FAD_binding_2"/>
    <property type="match status" value="1"/>
</dbReference>
<evidence type="ECO:0000259" key="15">
    <source>
        <dbReference type="Pfam" id="PF00890"/>
    </source>
</evidence>
<dbReference type="InterPro" id="IPR003953">
    <property type="entry name" value="FAD-dep_OxRdtase_2_FAD-bd"/>
</dbReference>
<feature type="chain" id="PRO_5044205555" description="L-aspartate oxidase" evidence="14">
    <location>
        <begin position="31"/>
        <end position="587"/>
    </location>
</feature>
<gene>
    <name evidence="17" type="ORF">AB5L97_11415</name>
</gene>
<evidence type="ECO:0000256" key="3">
    <source>
        <dbReference type="ARBA" id="ARBA00008562"/>
    </source>
</evidence>
<comment type="cofactor">
    <cofactor evidence="1">
        <name>FAD</name>
        <dbReference type="ChEBI" id="CHEBI:57692"/>
    </cofactor>
</comment>
<dbReference type="GO" id="GO:0033765">
    <property type="term" value="F:steroid dehydrogenase activity, acting on the CH-CH group of donors"/>
    <property type="evidence" value="ECO:0007669"/>
    <property type="project" value="UniProtKB-ARBA"/>
</dbReference>
<comment type="catalytic activity">
    <reaction evidence="12">
        <text>L-aspartate + O2 = iminosuccinate + H2O2</text>
        <dbReference type="Rhea" id="RHEA:25876"/>
        <dbReference type="ChEBI" id="CHEBI:15379"/>
        <dbReference type="ChEBI" id="CHEBI:16240"/>
        <dbReference type="ChEBI" id="CHEBI:29991"/>
        <dbReference type="ChEBI" id="CHEBI:77875"/>
        <dbReference type="EC" id="1.4.3.16"/>
    </reaction>
    <physiologicalReaction direction="left-to-right" evidence="12">
        <dbReference type="Rhea" id="RHEA:25877"/>
    </physiologicalReaction>
</comment>
<dbReference type="RefSeq" id="WP_369044763.1">
    <property type="nucleotide sequence ID" value="NZ_CP163302.1"/>
</dbReference>
<dbReference type="Gene3D" id="1.20.58.100">
    <property type="entry name" value="Fumarate reductase/succinate dehydrogenase flavoprotein-like, C-terminal domain"/>
    <property type="match status" value="1"/>
</dbReference>
<evidence type="ECO:0000256" key="2">
    <source>
        <dbReference type="ARBA" id="ARBA00004950"/>
    </source>
</evidence>
<keyword evidence="14" id="KW-0732">Signal</keyword>
<evidence type="ECO:0000256" key="14">
    <source>
        <dbReference type="SAM" id="SignalP"/>
    </source>
</evidence>
<dbReference type="Gene3D" id="3.50.50.60">
    <property type="entry name" value="FAD/NAD(P)-binding domain"/>
    <property type="match status" value="1"/>
</dbReference>
<evidence type="ECO:0000256" key="4">
    <source>
        <dbReference type="ARBA" id="ARBA00012173"/>
    </source>
</evidence>
<evidence type="ECO:0000256" key="13">
    <source>
        <dbReference type="SAM" id="MobiDB-lite"/>
    </source>
</evidence>
<dbReference type="PROSITE" id="PS51318">
    <property type="entry name" value="TAT"/>
    <property type="match status" value="1"/>
</dbReference>
<feature type="signal peptide" evidence="14">
    <location>
        <begin position="1"/>
        <end position="30"/>
    </location>
</feature>
<name>A0AB39L0K8_9MICC</name>
<dbReference type="PANTHER" id="PTHR42716:SF2">
    <property type="entry name" value="L-ASPARTATE OXIDASE, CHLOROPLASTIC"/>
    <property type="match status" value="1"/>
</dbReference>
<dbReference type="FunFam" id="3.90.700.10:FF:000005">
    <property type="entry name" value="Succinate dehydrogenase flavoprotein subunit"/>
    <property type="match status" value="1"/>
</dbReference>
<dbReference type="EC" id="1.4.3.16" evidence="4"/>
<dbReference type="InterPro" id="IPR005288">
    <property type="entry name" value="NadB"/>
</dbReference>
<evidence type="ECO:0000313" key="17">
    <source>
        <dbReference type="EMBL" id="XDP43904.1"/>
    </source>
</evidence>
<dbReference type="PRINTS" id="PR00368">
    <property type="entry name" value="FADPNR"/>
</dbReference>
<dbReference type="SUPFAM" id="SSF56425">
    <property type="entry name" value="Succinate dehydrogenase/fumarate reductase flavoprotein, catalytic domain"/>
    <property type="match status" value="1"/>
</dbReference>
<proteinExistence type="inferred from homology"/>
<dbReference type="InterPro" id="IPR037099">
    <property type="entry name" value="Fum_R/Succ_DH_flav-like_C_sf"/>
</dbReference>
<accession>A0AB39L0K8</accession>
<evidence type="ECO:0000256" key="8">
    <source>
        <dbReference type="ARBA" id="ARBA00022827"/>
    </source>
</evidence>
<keyword evidence="6" id="KW-0285">Flavoprotein</keyword>
<feature type="domain" description="FAD-dependent oxidoreductase 2 FAD-binding" evidence="15">
    <location>
        <begin position="11"/>
        <end position="415"/>
    </location>
</feature>
<evidence type="ECO:0000256" key="9">
    <source>
        <dbReference type="ARBA" id="ARBA00023002"/>
    </source>
</evidence>
<comment type="similarity">
    <text evidence="3">Belongs to the FAD-dependent oxidoreductase 2 family. NadB subfamily.</text>
</comment>
<keyword evidence="8" id="KW-0274">FAD</keyword>
<dbReference type="Gene3D" id="3.90.700.10">
    <property type="entry name" value="Succinate dehydrogenase/fumarate reductase flavoprotein, catalytic domain"/>
    <property type="match status" value="1"/>
</dbReference>
<dbReference type="AlphaFoldDB" id="A0AB39L0K8"/>
<sequence length="587" mass="59924">MSQPRRASRRLVVVGSGVAGLTAAITAATARGTSSGAVSPEVTGADVVLLTKARLSDSNSMLAQGGYAAVLPEGQRTPGDSLVSHVADTVSAGAGVGSRPAIEQMCRAAAESVLELAARGVVFDRGTDGRFLLGLEAAHSFPRILHAGGDASGAGITRALIARVRELEAAGRVTVLEDAMATEILVDAGAVTGVAYTPRGGGGARTACRTVAADAVILATGGAGQLYAQTTNPDVATGDGAALAFMAGAVLRDLEFYQFHPTALQIVGPDGTLRSSLISEAVRGEGAVIRDAAGHRFVGDYHPLAELAPRDAVSRAMALHARAGGGQAYLDASALEADHGEGFLAERFPTLNAMVRDAGYDWRREPLPIGPAAHYWMGGVATDVNGATSVPGLYAVGEAACTGVHGANRLASNSLLEGVVFAGRAVGHALAGDAQAWGGPVRAADPLQVNVAPGADAEVLAGLAGHARLADAMQLDGGVIRDGRGLARLSRTLGGWTSDEPEAAHLLVLGRVLAEAAAHREESIGAHYRLDFPERRFPAPGPDGRGRGDVRAEGRIDVVRAVGKPSRNASPRPSRRVPQPALAGRSA</sequence>
<dbReference type="SUPFAM" id="SSF46977">
    <property type="entry name" value="Succinate dehydrogenase/fumarate reductase flavoprotein C-terminal domain"/>
    <property type="match status" value="1"/>
</dbReference>
<dbReference type="KEGG" id="spue:AB5L97_11415"/>
<dbReference type="GO" id="GO:0008734">
    <property type="term" value="F:L-aspartate oxidase activity"/>
    <property type="evidence" value="ECO:0007669"/>
    <property type="project" value="UniProtKB-EC"/>
</dbReference>
<dbReference type="GO" id="GO:0034628">
    <property type="term" value="P:'de novo' NAD+ biosynthetic process from L-aspartate"/>
    <property type="evidence" value="ECO:0007669"/>
    <property type="project" value="TreeGrafter"/>
</dbReference>
<organism evidence="17">
    <name type="scientific">Sinomonas puerhi</name>
    <dbReference type="NCBI Taxonomy" id="3238584"/>
    <lineage>
        <taxon>Bacteria</taxon>
        <taxon>Bacillati</taxon>
        <taxon>Actinomycetota</taxon>
        <taxon>Actinomycetes</taxon>
        <taxon>Micrococcales</taxon>
        <taxon>Micrococcaceae</taxon>
        <taxon>Sinomonas</taxon>
    </lineage>
</organism>
<dbReference type="InterPro" id="IPR027477">
    <property type="entry name" value="Succ_DH/fumarate_Rdtase_cat_sf"/>
</dbReference>
<dbReference type="InterPro" id="IPR036188">
    <property type="entry name" value="FAD/NAD-bd_sf"/>
</dbReference>
<reference evidence="17" key="1">
    <citation type="submission" date="2024-07" db="EMBL/GenBank/DDBJ databases">
        <authorList>
            <person name="fu j."/>
        </authorList>
    </citation>
    <scope>NUCLEOTIDE SEQUENCE</scope>
    <source>
        <strain evidence="17">P10A9</strain>
    </source>
</reference>
<evidence type="ECO:0000256" key="10">
    <source>
        <dbReference type="ARBA" id="ARBA00029426"/>
    </source>
</evidence>
<dbReference type="EMBL" id="CP163302">
    <property type="protein sequence ID" value="XDP43904.1"/>
    <property type="molecule type" value="Genomic_DNA"/>
</dbReference>
<comment type="pathway">
    <text evidence="2">Cofactor biosynthesis; NAD(+) biosynthesis; iminoaspartate from L-aspartate (oxidase route): step 1/1.</text>
</comment>
<evidence type="ECO:0000259" key="16">
    <source>
        <dbReference type="Pfam" id="PF02910"/>
    </source>
</evidence>
<keyword evidence="9" id="KW-0560">Oxidoreductase</keyword>
<comment type="function">
    <text evidence="10">Catalyzes the oxidation of L-aspartate to iminoaspartate, the first step in the de novo biosynthesis of NAD(+).</text>
</comment>
<evidence type="ECO:0000256" key="5">
    <source>
        <dbReference type="ARBA" id="ARBA00021901"/>
    </source>
</evidence>
<feature type="compositionally biased region" description="Low complexity" evidence="13">
    <location>
        <begin position="565"/>
        <end position="578"/>
    </location>
</feature>
<evidence type="ECO:0000256" key="6">
    <source>
        <dbReference type="ARBA" id="ARBA00022630"/>
    </source>
</evidence>
<dbReference type="Pfam" id="PF02910">
    <property type="entry name" value="Succ_DH_flav_C"/>
    <property type="match status" value="1"/>
</dbReference>
<protein>
    <recommendedName>
        <fullName evidence="5">L-aspartate oxidase</fullName>
        <ecNumber evidence="4">1.4.3.16</ecNumber>
    </recommendedName>
    <alternativeName>
        <fullName evidence="11">Quinolinate synthase B</fullName>
    </alternativeName>
</protein>
<keyword evidence="7" id="KW-0662">Pyridine nucleotide biosynthesis</keyword>
<feature type="compositionally biased region" description="Basic and acidic residues" evidence="13">
    <location>
        <begin position="544"/>
        <end position="558"/>
    </location>
</feature>
<evidence type="ECO:0000256" key="7">
    <source>
        <dbReference type="ARBA" id="ARBA00022642"/>
    </source>
</evidence>
<evidence type="ECO:0000256" key="1">
    <source>
        <dbReference type="ARBA" id="ARBA00001974"/>
    </source>
</evidence>